<gene>
    <name evidence="2" type="ORF">GUJ93_ZPchr0013g36313</name>
</gene>
<evidence type="ECO:0000313" key="2">
    <source>
        <dbReference type="EMBL" id="KAG8100724.1"/>
    </source>
</evidence>
<feature type="region of interest" description="Disordered" evidence="1">
    <location>
        <begin position="90"/>
        <end position="112"/>
    </location>
</feature>
<accession>A0A8J6C0F8</accession>
<organism evidence="2 3">
    <name type="scientific">Zizania palustris</name>
    <name type="common">Northern wild rice</name>
    <dbReference type="NCBI Taxonomy" id="103762"/>
    <lineage>
        <taxon>Eukaryota</taxon>
        <taxon>Viridiplantae</taxon>
        <taxon>Streptophyta</taxon>
        <taxon>Embryophyta</taxon>
        <taxon>Tracheophyta</taxon>
        <taxon>Spermatophyta</taxon>
        <taxon>Magnoliopsida</taxon>
        <taxon>Liliopsida</taxon>
        <taxon>Poales</taxon>
        <taxon>Poaceae</taxon>
        <taxon>BOP clade</taxon>
        <taxon>Oryzoideae</taxon>
        <taxon>Oryzeae</taxon>
        <taxon>Zizaniinae</taxon>
        <taxon>Zizania</taxon>
    </lineage>
</organism>
<dbReference type="AlphaFoldDB" id="A0A8J6C0F8"/>
<proteinExistence type="predicted"/>
<reference evidence="2" key="2">
    <citation type="submission" date="2021-02" db="EMBL/GenBank/DDBJ databases">
        <authorList>
            <person name="Kimball J.A."/>
            <person name="Haas M.W."/>
            <person name="Macchietto M."/>
            <person name="Kono T."/>
            <person name="Duquette J."/>
            <person name="Shao M."/>
        </authorList>
    </citation>
    <scope>NUCLEOTIDE SEQUENCE</scope>
    <source>
        <tissue evidence="2">Fresh leaf tissue</tissue>
    </source>
</reference>
<reference evidence="2" key="1">
    <citation type="journal article" date="2021" name="bioRxiv">
        <title>Whole Genome Assembly and Annotation of Northern Wild Rice, Zizania palustris L., Supports a Whole Genome Duplication in the Zizania Genus.</title>
        <authorList>
            <person name="Haas M."/>
            <person name="Kono T."/>
            <person name="Macchietto M."/>
            <person name="Millas R."/>
            <person name="McGilp L."/>
            <person name="Shao M."/>
            <person name="Duquette J."/>
            <person name="Hirsch C.N."/>
            <person name="Kimball J."/>
        </authorList>
    </citation>
    <scope>NUCLEOTIDE SEQUENCE</scope>
    <source>
        <tissue evidence="2">Fresh leaf tissue</tissue>
    </source>
</reference>
<comment type="caution">
    <text evidence="2">The sequence shown here is derived from an EMBL/GenBank/DDBJ whole genome shotgun (WGS) entry which is preliminary data.</text>
</comment>
<evidence type="ECO:0000313" key="3">
    <source>
        <dbReference type="Proteomes" id="UP000729402"/>
    </source>
</evidence>
<evidence type="ECO:0000256" key="1">
    <source>
        <dbReference type="SAM" id="MobiDB-lite"/>
    </source>
</evidence>
<sequence length="178" mass="19837">MLAMRCRTRTPSPPVPRPGNINPIAMSPSQHFSLTASATVEPHAEMMQFSFLQNHFMPRRCVGGLRPSQRLHLNFSMSSGLVGVHSRETLQSNSQSHLSSHHHHQQHQLQRQRLSIRLDAPSNIPSLFTPSAGPTATESQFVTVATLHLWGQALIRSCSKSNASLSWMGHCLRPHLRS</sequence>
<name>A0A8J6C0F8_ZIZPA</name>
<protein>
    <submittedName>
        <fullName evidence="2">Uncharacterized protein</fullName>
    </submittedName>
</protein>
<dbReference type="EMBL" id="JAAALK010000079">
    <property type="protein sequence ID" value="KAG8100724.1"/>
    <property type="molecule type" value="Genomic_DNA"/>
</dbReference>
<dbReference type="Proteomes" id="UP000729402">
    <property type="component" value="Unassembled WGS sequence"/>
</dbReference>
<keyword evidence="3" id="KW-1185">Reference proteome</keyword>